<sequence>MSEEKTTPTATATRQQVASARAFAKAHGTPVRAVVEPIGRSGARVVLVGDDGAIGDVLVPSVETGTALIDAVDDLEKSEWDSDTVGATTIGPAHRRRMGPSLLRG</sequence>
<accession>A0ABW2C297</accession>
<dbReference type="Proteomes" id="UP001596337">
    <property type="component" value="Unassembled WGS sequence"/>
</dbReference>
<feature type="region of interest" description="Disordered" evidence="1">
    <location>
        <begin position="83"/>
        <end position="105"/>
    </location>
</feature>
<dbReference type="RefSeq" id="WP_345402781.1">
    <property type="nucleotide sequence ID" value="NZ_BAABLA010000112.1"/>
</dbReference>
<protein>
    <submittedName>
        <fullName evidence="2">Uncharacterized protein</fullName>
    </submittedName>
</protein>
<reference evidence="3" key="1">
    <citation type="journal article" date="2019" name="Int. J. Syst. Evol. Microbiol.">
        <title>The Global Catalogue of Microorganisms (GCM) 10K type strain sequencing project: providing services to taxonomists for standard genome sequencing and annotation.</title>
        <authorList>
            <consortium name="The Broad Institute Genomics Platform"/>
            <consortium name="The Broad Institute Genome Sequencing Center for Infectious Disease"/>
            <person name="Wu L."/>
            <person name="Ma J."/>
        </authorList>
    </citation>
    <scope>NUCLEOTIDE SEQUENCE [LARGE SCALE GENOMIC DNA]</scope>
    <source>
        <strain evidence="3">KCTC 32255</strain>
    </source>
</reference>
<dbReference type="EMBL" id="JBHSXX010000001">
    <property type="protein sequence ID" value="MFC6869248.1"/>
    <property type="molecule type" value="Genomic_DNA"/>
</dbReference>
<proteinExistence type="predicted"/>
<organism evidence="2 3">
    <name type="scientific">Haloechinothrix salitolerans</name>
    <dbReference type="NCBI Taxonomy" id="926830"/>
    <lineage>
        <taxon>Bacteria</taxon>
        <taxon>Bacillati</taxon>
        <taxon>Actinomycetota</taxon>
        <taxon>Actinomycetes</taxon>
        <taxon>Pseudonocardiales</taxon>
        <taxon>Pseudonocardiaceae</taxon>
        <taxon>Haloechinothrix</taxon>
    </lineage>
</organism>
<comment type="caution">
    <text evidence="2">The sequence shown here is derived from an EMBL/GenBank/DDBJ whole genome shotgun (WGS) entry which is preliminary data.</text>
</comment>
<gene>
    <name evidence="2" type="ORF">ACFQGD_19075</name>
</gene>
<evidence type="ECO:0000313" key="3">
    <source>
        <dbReference type="Proteomes" id="UP001596337"/>
    </source>
</evidence>
<keyword evidence="3" id="KW-1185">Reference proteome</keyword>
<evidence type="ECO:0000256" key="1">
    <source>
        <dbReference type="SAM" id="MobiDB-lite"/>
    </source>
</evidence>
<evidence type="ECO:0000313" key="2">
    <source>
        <dbReference type="EMBL" id="MFC6869248.1"/>
    </source>
</evidence>
<name>A0ABW2C297_9PSEU</name>